<gene>
    <name evidence="3" type="ORF">ACIGW0_02600</name>
</gene>
<feature type="transmembrane region" description="Helical" evidence="2">
    <location>
        <begin position="308"/>
        <end position="328"/>
    </location>
</feature>
<proteinExistence type="predicted"/>
<evidence type="ECO:0000256" key="1">
    <source>
        <dbReference type="SAM" id="MobiDB-lite"/>
    </source>
</evidence>
<feature type="transmembrane region" description="Helical" evidence="2">
    <location>
        <begin position="401"/>
        <end position="419"/>
    </location>
</feature>
<dbReference type="RefSeq" id="WP_399610043.1">
    <property type="nucleotide sequence ID" value="NZ_JBITYT010000001.1"/>
</dbReference>
<feature type="region of interest" description="Disordered" evidence="1">
    <location>
        <begin position="1"/>
        <end position="97"/>
    </location>
</feature>
<evidence type="ECO:0000256" key="2">
    <source>
        <dbReference type="SAM" id="Phobius"/>
    </source>
</evidence>
<evidence type="ECO:0008006" key="5">
    <source>
        <dbReference type="Google" id="ProtNLM"/>
    </source>
</evidence>
<dbReference type="Proteomes" id="UP001614391">
    <property type="component" value="Unassembled WGS sequence"/>
</dbReference>
<name>A0ABW8CPA5_STRBI</name>
<feature type="region of interest" description="Disordered" evidence="1">
    <location>
        <begin position="111"/>
        <end position="132"/>
    </location>
</feature>
<keyword evidence="2" id="KW-0812">Transmembrane</keyword>
<comment type="caution">
    <text evidence="3">The sequence shown here is derived from an EMBL/GenBank/DDBJ whole genome shotgun (WGS) entry which is preliminary data.</text>
</comment>
<feature type="transmembrane region" description="Helical" evidence="2">
    <location>
        <begin position="340"/>
        <end position="366"/>
    </location>
</feature>
<feature type="transmembrane region" description="Helical" evidence="2">
    <location>
        <begin position="236"/>
        <end position="257"/>
    </location>
</feature>
<keyword evidence="4" id="KW-1185">Reference proteome</keyword>
<accession>A0ABW8CPA5</accession>
<evidence type="ECO:0000313" key="3">
    <source>
        <dbReference type="EMBL" id="MFI9118290.1"/>
    </source>
</evidence>
<reference evidence="3 4" key="1">
    <citation type="submission" date="2024-10" db="EMBL/GenBank/DDBJ databases">
        <title>The Natural Products Discovery Center: Release of the First 8490 Sequenced Strains for Exploring Actinobacteria Biosynthetic Diversity.</title>
        <authorList>
            <person name="Kalkreuter E."/>
            <person name="Kautsar S.A."/>
            <person name="Yang D."/>
            <person name="Bader C.D."/>
            <person name="Teijaro C.N."/>
            <person name="Fluegel L."/>
            <person name="Davis C.M."/>
            <person name="Simpson J.R."/>
            <person name="Lauterbach L."/>
            <person name="Steele A.D."/>
            <person name="Gui C."/>
            <person name="Meng S."/>
            <person name="Li G."/>
            <person name="Viehrig K."/>
            <person name="Ye F."/>
            <person name="Su P."/>
            <person name="Kiefer A.F."/>
            <person name="Nichols A."/>
            <person name="Cepeda A.J."/>
            <person name="Yan W."/>
            <person name="Fan B."/>
            <person name="Jiang Y."/>
            <person name="Adhikari A."/>
            <person name="Zheng C.-J."/>
            <person name="Schuster L."/>
            <person name="Cowan T.M."/>
            <person name="Smanski M.J."/>
            <person name="Chevrette M.G."/>
            <person name="De Carvalho L.P.S."/>
            <person name="Shen B."/>
        </authorList>
    </citation>
    <scope>NUCLEOTIDE SEQUENCE [LARGE SCALE GENOMIC DNA]</scope>
    <source>
        <strain evidence="3 4">NPDC053346</strain>
    </source>
</reference>
<evidence type="ECO:0000313" key="4">
    <source>
        <dbReference type="Proteomes" id="UP001614391"/>
    </source>
</evidence>
<feature type="transmembrane region" description="Helical" evidence="2">
    <location>
        <begin position="439"/>
        <end position="459"/>
    </location>
</feature>
<feature type="transmembrane region" description="Helical" evidence="2">
    <location>
        <begin position="209"/>
        <end position="230"/>
    </location>
</feature>
<keyword evidence="2" id="KW-1133">Transmembrane helix</keyword>
<feature type="transmembrane region" description="Helical" evidence="2">
    <location>
        <begin position="278"/>
        <end position="296"/>
    </location>
</feature>
<keyword evidence="2" id="KW-0472">Membrane</keyword>
<dbReference type="EMBL" id="JBITYT010000001">
    <property type="protein sequence ID" value="MFI9118290.1"/>
    <property type="molecule type" value="Genomic_DNA"/>
</dbReference>
<sequence>MRGSAAPTSPGARDARAEVLLGAPALTAGTVEEPPPGIVRAPGAATATPPRPHPTDPALQENRGEHPAEPPPAHEPPMDRATPSTPATPPTVEPEAPAVRPAPLAVEPEVPAAHKPEIPAVKPPPPAPRPRHGTADPVKVLLHRHRELCERAVDPLEVAAGLEAQGFTDRTAARYRHRDVFSLAEELYARVPRRPEEAEAAAEVRPEPVAPWALAVLAPGAVAALAWLGLALTHGAVRAAVGAAGALALGGALLLAVRRGPLRAPGGRTVPAARFWTLWLLAYAVGGDGLLAEVLTGGPDDLWELTPAPLLGLALAVAPAAWCAHLFARRARRRITDSRGLADFAAAVRPLFLGTVTLQLLALAALLLPTGAGPGALALGALLLLARLLTVHGHPGTASAALAAACAAEVLAVASVLTSRLPVPGFDALAVPVRAVTDAWGPGAVPTLVCGAAALGLLAHATGSLARASAHTTP</sequence>
<organism evidence="3 4">
    <name type="scientific">Streptomyces bikiniensis</name>
    <dbReference type="NCBI Taxonomy" id="1896"/>
    <lineage>
        <taxon>Bacteria</taxon>
        <taxon>Bacillati</taxon>
        <taxon>Actinomycetota</taxon>
        <taxon>Actinomycetes</taxon>
        <taxon>Kitasatosporales</taxon>
        <taxon>Streptomycetaceae</taxon>
        <taxon>Streptomyces</taxon>
    </lineage>
</organism>
<protein>
    <recommendedName>
        <fullName evidence="5">Integral membrane protein</fullName>
    </recommendedName>
</protein>
<feature type="transmembrane region" description="Helical" evidence="2">
    <location>
        <begin position="372"/>
        <end position="389"/>
    </location>
</feature>